<dbReference type="Gene3D" id="3.80.10.10">
    <property type="entry name" value="Ribonuclease Inhibitor"/>
    <property type="match status" value="1"/>
</dbReference>
<dbReference type="InterPro" id="IPR026137">
    <property type="entry name" value="Leu_rpt_41"/>
</dbReference>
<dbReference type="OrthoDB" id="5971143at2759"/>
<evidence type="ECO:0000256" key="4">
    <source>
        <dbReference type="ARBA" id="ARBA00022737"/>
    </source>
</evidence>
<evidence type="ECO:0000313" key="7">
    <source>
        <dbReference type="Proteomes" id="UP000515135"/>
    </source>
</evidence>
<dbReference type="RefSeq" id="XP_019627211.1">
    <property type="nucleotide sequence ID" value="XM_019771652.1"/>
</dbReference>
<accession>A0A6P4ZC01</accession>
<evidence type="ECO:0000256" key="1">
    <source>
        <dbReference type="ARBA" id="ARBA00014201"/>
    </source>
</evidence>
<keyword evidence="4" id="KW-0677">Repeat</keyword>
<gene>
    <name evidence="8" type="primary">LOC109472078</name>
</gene>
<feature type="region of interest" description="Disordered" evidence="6">
    <location>
        <begin position="304"/>
        <end position="339"/>
    </location>
</feature>
<reference evidence="8" key="1">
    <citation type="submission" date="2025-08" db="UniProtKB">
        <authorList>
            <consortium name="RefSeq"/>
        </authorList>
    </citation>
    <scope>IDENTIFICATION</scope>
    <source>
        <tissue evidence="8">Gonad</tissue>
    </source>
</reference>
<sequence length="794" mass="88817">MKHLETLQERCLINVGHNLESYPPDLLSRLPGTLVAGVVPHLCQHHLNNCHDDIVQTGVDPNPVWQTLFASHFKWESRTMLRAEKTVQSQDACLEDKPDWRQRYLQRYFHRLLWYQSRPHKPQEENHRETLLLTPSCSAWCLHAAQDLMLYGPHVHRLILYDSRVFNYILQHQHLHRCLHEHVEHLELRWFRGLPGVGTFLRRCLASPVSRLEKLTMYGVPGGTDKSALQLLSLCAGSQTHANTLCPHCHTPRPSLNDSNVEDCSRVDNCDVKQSGNMKRTFRPHAGHLTRIPPHLQNTLALHSDDTHRDNNDEQDQTSRSPRGTDTSHSVDESVWDTKDSDSEDLYDIAVSTVGAGCSTHKDTRVNVNCLEEELPLLPDCTCETTCLPGQNSDTDRITDDESLPLVVPPSTRHHSTVREVILHDVLTSPGLIRNFCGLLKTWYSLERISISGGSYDSLPKDEVMNSLLACQRKGGKLSHLFLENELLSHFTFPNILLSLLQAKQSRVAGHSCALDSPRLQQLKLHHCIACGQRASHWRPVCWDSFPLLSLDGVISGIVSVDLSFCIPTLDAQPSRPLDMSALTWLLTHDSAIRSLRLHNCQLYTEELVSIFNAISESPDSCKLELLDVSFNNYRSEKGSGALAQLITKSRLTCLKMEVVSSISAGGLPIVTPEVVLALRRNTRLQELWLSGNRLGDAGVETLMQVFAPDGNSCLQVLALRSNLIHTRGLHAINQALGKGADLTTLLIGGNFLLTEQGGREGVEDLRRLVGHVDTGLPAFMDSAALMVEHVAQM</sequence>
<evidence type="ECO:0000313" key="8">
    <source>
        <dbReference type="RefSeq" id="XP_019627211.1"/>
    </source>
</evidence>
<proteinExistence type="predicted"/>
<dbReference type="PANTHER" id="PTHR15354:SF1">
    <property type="entry name" value="LEUCINE-RICH REPEAT-CONTAINING PROTEIN 41"/>
    <property type="match status" value="1"/>
</dbReference>
<dbReference type="PANTHER" id="PTHR15354">
    <property type="entry name" value="MUF1"/>
    <property type="match status" value="1"/>
</dbReference>
<evidence type="ECO:0000256" key="6">
    <source>
        <dbReference type="SAM" id="MobiDB-lite"/>
    </source>
</evidence>
<dbReference type="Proteomes" id="UP000515135">
    <property type="component" value="Unplaced"/>
</dbReference>
<dbReference type="SUPFAM" id="SSF52047">
    <property type="entry name" value="RNI-like"/>
    <property type="match status" value="1"/>
</dbReference>
<feature type="compositionally biased region" description="Polar residues" evidence="6">
    <location>
        <begin position="318"/>
        <end position="328"/>
    </location>
</feature>
<evidence type="ECO:0000256" key="3">
    <source>
        <dbReference type="ARBA" id="ARBA00022614"/>
    </source>
</evidence>
<dbReference type="KEGG" id="bbel:109472078"/>
<keyword evidence="7" id="KW-1185">Reference proteome</keyword>
<dbReference type="SMART" id="SM00368">
    <property type="entry name" value="LRR_RI"/>
    <property type="match status" value="3"/>
</dbReference>
<dbReference type="GeneID" id="109472078"/>
<feature type="compositionally biased region" description="Basic and acidic residues" evidence="6">
    <location>
        <begin position="329"/>
        <end position="339"/>
    </location>
</feature>
<keyword evidence="5" id="KW-0833">Ubl conjugation pathway</keyword>
<dbReference type="InterPro" id="IPR032675">
    <property type="entry name" value="LRR_dom_sf"/>
</dbReference>
<organism evidence="7 8">
    <name type="scientific">Branchiostoma belcheri</name>
    <name type="common">Amphioxus</name>
    <dbReference type="NCBI Taxonomy" id="7741"/>
    <lineage>
        <taxon>Eukaryota</taxon>
        <taxon>Metazoa</taxon>
        <taxon>Chordata</taxon>
        <taxon>Cephalochordata</taxon>
        <taxon>Leptocardii</taxon>
        <taxon>Amphioxiformes</taxon>
        <taxon>Branchiostomatidae</taxon>
        <taxon>Branchiostoma</taxon>
    </lineage>
</organism>
<name>A0A6P4ZC01_BRABE</name>
<evidence type="ECO:0000256" key="2">
    <source>
        <dbReference type="ARBA" id="ARBA00022553"/>
    </source>
</evidence>
<evidence type="ECO:0000256" key="5">
    <source>
        <dbReference type="ARBA" id="ARBA00022786"/>
    </source>
</evidence>
<keyword evidence="3" id="KW-0433">Leucine-rich repeat</keyword>
<protein>
    <recommendedName>
        <fullName evidence="1">Leucine-rich repeat-containing protein 41</fullName>
    </recommendedName>
</protein>
<keyword evidence="2" id="KW-0597">Phosphoprotein</keyword>
<dbReference type="AlphaFoldDB" id="A0A6P4ZC01"/>